<evidence type="ECO:0000313" key="2">
    <source>
        <dbReference type="Proteomes" id="UP000694864"/>
    </source>
</evidence>
<dbReference type="Pfam" id="PF03372">
    <property type="entry name" value="Exo_endo_phos"/>
    <property type="match status" value="1"/>
</dbReference>
<dbReference type="InterPro" id="IPR036691">
    <property type="entry name" value="Endo/exonu/phosph_ase_sf"/>
</dbReference>
<dbReference type="PANTHER" id="PTHR33710:SF62">
    <property type="entry name" value="DUF4283 DOMAIN PROTEIN"/>
    <property type="match status" value="1"/>
</dbReference>
<evidence type="ECO:0000259" key="1">
    <source>
        <dbReference type="Pfam" id="PF03372"/>
    </source>
</evidence>
<dbReference type="Gene3D" id="3.60.10.10">
    <property type="entry name" value="Endonuclease/exonuclease/phosphatase"/>
    <property type="match status" value="1"/>
</dbReference>
<evidence type="ECO:0000313" key="3">
    <source>
        <dbReference type="RefSeq" id="XP_010507009.1"/>
    </source>
</evidence>
<dbReference type="RefSeq" id="XP_010507009.1">
    <property type="nucleotide sequence ID" value="XM_010508707.1"/>
</dbReference>
<dbReference type="Proteomes" id="UP000694864">
    <property type="component" value="Chromosome 4"/>
</dbReference>
<reference evidence="2" key="1">
    <citation type="journal article" date="2014" name="Nat. Commun.">
        <title>The emerging biofuel crop Camelina sativa retains a highly undifferentiated hexaploid genome structure.</title>
        <authorList>
            <person name="Kagale S."/>
            <person name="Koh C."/>
            <person name="Nixon J."/>
            <person name="Bollina V."/>
            <person name="Clarke W.E."/>
            <person name="Tuteja R."/>
            <person name="Spillane C."/>
            <person name="Robinson S.J."/>
            <person name="Links M.G."/>
            <person name="Clarke C."/>
            <person name="Higgins E.E."/>
            <person name="Huebert T."/>
            <person name="Sharpe A.G."/>
            <person name="Parkin I.A."/>
        </authorList>
    </citation>
    <scope>NUCLEOTIDE SEQUENCE [LARGE SCALE GENOMIC DNA]</scope>
    <source>
        <strain evidence="2">cv. DH55</strain>
    </source>
</reference>
<name>A0ABM0YWQ9_CAMSA</name>
<dbReference type="InterPro" id="IPR005135">
    <property type="entry name" value="Endo/exonuclease/phosphatase"/>
</dbReference>
<sequence>MSILSWNCQGLGRPQDLTVQRVMEMRKKHFPEILFLMETMNIRNVLVDIQVWLNYDRVYTMDPIGRCGGLAVFWKKSITLEFLQADKNVIDLGVEFGNRKFFVSRIYGNPRSELRHIVWEKITRIGIQRKDNWCLIGDFNEILHNGEKLGGPRRCVSSFDDFSNMLVACGMLEHQSSGNSYTWGGRRGDLWIQCKLDRCFGNKAWFESFPVANQRFLEKEGFDHRPVLLNLFSSQETYRGSFRFDKRMLHQPLVFETIKQAWQASTSLFGHSLSERLRRCRRALSMWKRTNDTNAKEKINCIQRDIEIEHASLAPSFDRMALL</sequence>
<proteinExistence type="predicted"/>
<protein>
    <submittedName>
        <fullName evidence="3">Uncharacterized protein LOC104783562</fullName>
    </submittedName>
</protein>
<feature type="domain" description="Endonuclease/exonuclease/phosphatase" evidence="1">
    <location>
        <begin position="4"/>
        <end position="206"/>
    </location>
</feature>
<reference evidence="3" key="2">
    <citation type="submission" date="2025-08" db="UniProtKB">
        <authorList>
            <consortium name="RefSeq"/>
        </authorList>
    </citation>
    <scope>IDENTIFICATION</scope>
    <source>
        <tissue evidence="3">Leaf</tissue>
    </source>
</reference>
<keyword evidence="2" id="KW-1185">Reference proteome</keyword>
<gene>
    <name evidence="3" type="primary">LOC104783562</name>
</gene>
<dbReference type="PANTHER" id="PTHR33710">
    <property type="entry name" value="BNAC02G09200D PROTEIN"/>
    <property type="match status" value="1"/>
</dbReference>
<accession>A0ABM0YWQ9</accession>
<dbReference type="GeneID" id="104783562"/>
<organism evidence="2 3">
    <name type="scientific">Camelina sativa</name>
    <name type="common">False flax</name>
    <name type="synonym">Myagrum sativum</name>
    <dbReference type="NCBI Taxonomy" id="90675"/>
    <lineage>
        <taxon>Eukaryota</taxon>
        <taxon>Viridiplantae</taxon>
        <taxon>Streptophyta</taxon>
        <taxon>Embryophyta</taxon>
        <taxon>Tracheophyta</taxon>
        <taxon>Spermatophyta</taxon>
        <taxon>Magnoliopsida</taxon>
        <taxon>eudicotyledons</taxon>
        <taxon>Gunneridae</taxon>
        <taxon>Pentapetalae</taxon>
        <taxon>rosids</taxon>
        <taxon>malvids</taxon>
        <taxon>Brassicales</taxon>
        <taxon>Brassicaceae</taxon>
        <taxon>Camelineae</taxon>
        <taxon>Camelina</taxon>
    </lineage>
</organism>
<dbReference type="SUPFAM" id="SSF56219">
    <property type="entry name" value="DNase I-like"/>
    <property type="match status" value="1"/>
</dbReference>